<dbReference type="GO" id="GO:0005886">
    <property type="term" value="C:plasma membrane"/>
    <property type="evidence" value="ECO:0007669"/>
    <property type="project" value="UniProtKB-SubCell"/>
</dbReference>
<proteinExistence type="inferred from homology"/>
<name>A0A975S0D6_9RHOB</name>
<keyword evidence="5 8" id="KW-0812">Transmembrane</keyword>
<evidence type="ECO:0000256" key="8">
    <source>
        <dbReference type="SAM" id="Phobius"/>
    </source>
</evidence>
<evidence type="ECO:0000256" key="7">
    <source>
        <dbReference type="ARBA" id="ARBA00023136"/>
    </source>
</evidence>
<comment type="subcellular location">
    <subcellularLocation>
        <location evidence="1">Cell membrane</location>
        <topology evidence="1">Multi-pass membrane protein</topology>
    </subcellularLocation>
</comment>
<gene>
    <name evidence="9" type="ORF">KM031_09710</name>
</gene>
<dbReference type="SUPFAM" id="SSF81345">
    <property type="entry name" value="ABC transporter involved in vitamin B12 uptake, BtuC"/>
    <property type="match status" value="1"/>
</dbReference>
<keyword evidence="3" id="KW-0813">Transport</keyword>
<keyword evidence="4" id="KW-1003">Cell membrane</keyword>
<feature type="transmembrane region" description="Helical" evidence="8">
    <location>
        <begin position="275"/>
        <end position="293"/>
    </location>
</feature>
<dbReference type="RefSeq" id="WP_215505836.1">
    <property type="nucleotide sequence ID" value="NZ_CP076361.1"/>
</dbReference>
<keyword evidence="10" id="KW-1185">Reference proteome</keyword>
<dbReference type="KEGG" id="gfu:KM031_09710"/>
<evidence type="ECO:0000313" key="10">
    <source>
        <dbReference type="Proteomes" id="UP000679352"/>
    </source>
</evidence>
<feature type="transmembrane region" description="Helical" evidence="8">
    <location>
        <begin position="115"/>
        <end position="132"/>
    </location>
</feature>
<feature type="transmembrane region" description="Helical" evidence="8">
    <location>
        <begin position="55"/>
        <end position="76"/>
    </location>
</feature>
<feature type="transmembrane region" description="Helical" evidence="8">
    <location>
        <begin position="299"/>
        <end position="321"/>
    </location>
</feature>
<dbReference type="AlphaFoldDB" id="A0A975S0D6"/>
<comment type="similarity">
    <text evidence="2">Belongs to the binding-protein-dependent transport system permease family. FecCD subfamily.</text>
</comment>
<dbReference type="Proteomes" id="UP000679352">
    <property type="component" value="Chromosome"/>
</dbReference>
<evidence type="ECO:0000256" key="5">
    <source>
        <dbReference type="ARBA" id="ARBA00022692"/>
    </source>
</evidence>
<evidence type="ECO:0000256" key="3">
    <source>
        <dbReference type="ARBA" id="ARBA00022448"/>
    </source>
</evidence>
<feature type="transmembrane region" description="Helical" evidence="8">
    <location>
        <begin position="88"/>
        <end position="109"/>
    </location>
</feature>
<evidence type="ECO:0000256" key="2">
    <source>
        <dbReference type="ARBA" id="ARBA00007935"/>
    </source>
</evidence>
<protein>
    <submittedName>
        <fullName evidence="9">Iron ABC transporter permease</fullName>
    </submittedName>
</protein>
<organism evidence="9 10">
    <name type="scientific">Gemmobacter fulvus</name>
    <dbReference type="NCBI Taxonomy" id="2840474"/>
    <lineage>
        <taxon>Bacteria</taxon>
        <taxon>Pseudomonadati</taxon>
        <taxon>Pseudomonadota</taxon>
        <taxon>Alphaproteobacteria</taxon>
        <taxon>Rhodobacterales</taxon>
        <taxon>Paracoccaceae</taxon>
        <taxon>Gemmobacter</taxon>
    </lineage>
</organism>
<evidence type="ECO:0000256" key="4">
    <source>
        <dbReference type="ARBA" id="ARBA00022475"/>
    </source>
</evidence>
<dbReference type="Gene3D" id="1.10.3470.10">
    <property type="entry name" value="ABC transporter involved in vitamin B12 uptake, BtuC"/>
    <property type="match status" value="1"/>
</dbReference>
<dbReference type="PANTHER" id="PTHR30472:SF25">
    <property type="entry name" value="ABC TRANSPORTER PERMEASE PROTEIN MJ0876-RELATED"/>
    <property type="match status" value="1"/>
</dbReference>
<evidence type="ECO:0000256" key="6">
    <source>
        <dbReference type="ARBA" id="ARBA00022989"/>
    </source>
</evidence>
<dbReference type="InterPro" id="IPR037294">
    <property type="entry name" value="ABC_BtuC-like"/>
</dbReference>
<sequence length="329" mass="32591">MRGTDLALSALVIGLILLSLAAGRSFLPPAALWQALSAGPSDGGLLIWGLRLPRVLTALAVGAALGLSGAVFQSLLRNPLASPDLIGITQGAALGAVAALLAGGTTAGLRFDTVAGAWAGGLAATALIFALSTSRRSGTEPRRMVLYGIGCGVTSAAGVEMLILRAGDGAAGQAMVWLAGSLNGVGWPEAALAMGAALPLGVAVLLGHRALDRMELGDDLARALGIRVAVLRPLLIVAAALLASGAVAITGPLAFVAFVAGPMARGLHRRGGPELIGAALIGAALVLGADLAARLVAPAAVLPAGLYTAVIGAPWLIGLLLGRIRRGTL</sequence>
<dbReference type="CDD" id="cd06550">
    <property type="entry name" value="TM_ABC_iron-siderophores_like"/>
    <property type="match status" value="1"/>
</dbReference>
<dbReference type="GO" id="GO:0033214">
    <property type="term" value="P:siderophore-iron import into cell"/>
    <property type="evidence" value="ECO:0007669"/>
    <property type="project" value="TreeGrafter"/>
</dbReference>
<dbReference type="EMBL" id="CP076361">
    <property type="protein sequence ID" value="QWK89151.1"/>
    <property type="molecule type" value="Genomic_DNA"/>
</dbReference>
<evidence type="ECO:0000313" key="9">
    <source>
        <dbReference type="EMBL" id="QWK89151.1"/>
    </source>
</evidence>
<reference evidence="9" key="1">
    <citation type="submission" date="2021-06" db="EMBL/GenBank/DDBJ databases">
        <title>Direct submission.</title>
        <authorList>
            <person name="Lee C.-S."/>
            <person name="Jin L."/>
        </authorList>
    </citation>
    <scope>NUCLEOTIDE SEQUENCE</scope>
    <source>
        <strain evidence="9">Con5</strain>
    </source>
</reference>
<evidence type="ECO:0000256" key="1">
    <source>
        <dbReference type="ARBA" id="ARBA00004651"/>
    </source>
</evidence>
<dbReference type="GO" id="GO:0022857">
    <property type="term" value="F:transmembrane transporter activity"/>
    <property type="evidence" value="ECO:0007669"/>
    <property type="project" value="InterPro"/>
</dbReference>
<dbReference type="Pfam" id="PF01032">
    <property type="entry name" value="FecCD"/>
    <property type="match status" value="1"/>
</dbReference>
<dbReference type="InterPro" id="IPR000522">
    <property type="entry name" value="ABC_transptr_permease_BtuC"/>
</dbReference>
<keyword evidence="7 8" id="KW-0472">Membrane</keyword>
<feature type="transmembrane region" description="Helical" evidence="8">
    <location>
        <begin position="187"/>
        <end position="208"/>
    </location>
</feature>
<accession>A0A975S0D6</accession>
<keyword evidence="6 8" id="KW-1133">Transmembrane helix</keyword>
<dbReference type="PANTHER" id="PTHR30472">
    <property type="entry name" value="FERRIC ENTEROBACTIN TRANSPORT SYSTEM PERMEASE PROTEIN"/>
    <property type="match status" value="1"/>
</dbReference>
<feature type="transmembrane region" description="Helical" evidence="8">
    <location>
        <begin position="144"/>
        <end position="167"/>
    </location>
</feature>